<evidence type="ECO:0000313" key="2">
    <source>
        <dbReference type="EMBL" id="PON39123.1"/>
    </source>
</evidence>
<feature type="non-terminal residue" evidence="2">
    <location>
        <position position="1"/>
    </location>
</feature>
<proteinExistence type="predicted"/>
<evidence type="ECO:0000313" key="3">
    <source>
        <dbReference type="Proteomes" id="UP000237105"/>
    </source>
</evidence>
<evidence type="ECO:0000256" key="1">
    <source>
        <dbReference type="SAM" id="Phobius"/>
    </source>
</evidence>
<keyword evidence="1" id="KW-0812">Transmembrane</keyword>
<sequence>GFSCSARGSWTRPAKGKVKLSMDAALFPDVGFIGIGYIVCNLFGEVLAVSSHRVDLNLRSLNC</sequence>
<dbReference type="EMBL" id="JXTB01000475">
    <property type="protein sequence ID" value="PON39123.1"/>
    <property type="molecule type" value="Genomic_DNA"/>
</dbReference>
<keyword evidence="1" id="KW-1133">Transmembrane helix</keyword>
<organism evidence="2 3">
    <name type="scientific">Parasponia andersonii</name>
    <name type="common">Sponia andersonii</name>
    <dbReference type="NCBI Taxonomy" id="3476"/>
    <lineage>
        <taxon>Eukaryota</taxon>
        <taxon>Viridiplantae</taxon>
        <taxon>Streptophyta</taxon>
        <taxon>Embryophyta</taxon>
        <taxon>Tracheophyta</taxon>
        <taxon>Spermatophyta</taxon>
        <taxon>Magnoliopsida</taxon>
        <taxon>eudicotyledons</taxon>
        <taxon>Gunneridae</taxon>
        <taxon>Pentapetalae</taxon>
        <taxon>rosids</taxon>
        <taxon>fabids</taxon>
        <taxon>Rosales</taxon>
        <taxon>Cannabaceae</taxon>
        <taxon>Parasponia</taxon>
    </lineage>
</organism>
<dbReference type="Proteomes" id="UP000237105">
    <property type="component" value="Unassembled WGS sequence"/>
</dbReference>
<reference evidence="3" key="1">
    <citation type="submission" date="2016-06" db="EMBL/GenBank/DDBJ databases">
        <title>Parallel loss of symbiosis genes in relatives of nitrogen-fixing non-legume Parasponia.</title>
        <authorList>
            <person name="Van Velzen R."/>
            <person name="Holmer R."/>
            <person name="Bu F."/>
            <person name="Rutten L."/>
            <person name="Van Zeijl A."/>
            <person name="Liu W."/>
            <person name="Santuari L."/>
            <person name="Cao Q."/>
            <person name="Sharma T."/>
            <person name="Shen D."/>
            <person name="Roswanjaya Y."/>
            <person name="Wardhani T."/>
            <person name="Kalhor M.S."/>
            <person name="Jansen J."/>
            <person name="Van den Hoogen J."/>
            <person name="Gungor B."/>
            <person name="Hartog M."/>
            <person name="Hontelez J."/>
            <person name="Verver J."/>
            <person name="Yang W.-C."/>
            <person name="Schijlen E."/>
            <person name="Repin R."/>
            <person name="Schilthuizen M."/>
            <person name="Schranz E."/>
            <person name="Heidstra R."/>
            <person name="Miyata K."/>
            <person name="Fedorova E."/>
            <person name="Kohlen W."/>
            <person name="Bisseling T."/>
            <person name="Smit S."/>
            <person name="Geurts R."/>
        </authorList>
    </citation>
    <scope>NUCLEOTIDE SEQUENCE [LARGE SCALE GENOMIC DNA]</scope>
    <source>
        <strain evidence="3">cv. WU1-14</strain>
    </source>
</reference>
<feature type="transmembrane region" description="Helical" evidence="1">
    <location>
        <begin position="30"/>
        <end position="49"/>
    </location>
</feature>
<gene>
    <name evidence="2" type="ORF">PanWU01x14_307610</name>
</gene>
<comment type="caution">
    <text evidence="2">The sequence shown here is derived from an EMBL/GenBank/DDBJ whole genome shotgun (WGS) entry which is preliminary data.</text>
</comment>
<dbReference type="AlphaFoldDB" id="A0A2P5ARF2"/>
<name>A0A2P5ARF2_PARAD</name>
<dbReference type="OrthoDB" id="1906820at2759"/>
<protein>
    <submittedName>
        <fullName evidence="2">Uncharacterized protein</fullName>
    </submittedName>
</protein>
<accession>A0A2P5ARF2</accession>
<keyword evidence="3" id="KW-1185">Reference proteome</keyword>
<keyword evidence="1" id="KW-0472">Membrane</keyword>